<feature type="region of interest" description="Disordered" evidence="3">
    <location>
        <begin position="243"/>
        <end position="289"/>
    </location>
</feature>
<dbReference type="InterPro" id="IPR012677">
    <property type="entry name" value="Nucleotide-bd_a/b_plait_sf"/>
</dbReference>
<evidence type="ECO:0000313" key="5">
    <source>
        <dbReference type="EMBL" id="KAG5484206.1"/>
    </source>
</evidence>
<evidence type="ECO:0000313" key="6">
    <source>
        <dbReference type="Proteomes" id="UP000674179"/>
    </source>
</evidence>
<feature type="domain" description="RRM" evidence="4">
    <location>
        <begin position="385"/>
        <end position="464"/>
    </location>
</feature>
<dbReference type="InterPro" id="IPR000504">
    <property type="entry name" value="RRM_dom"/>
</dbReference>
<dbReference type="SMART" id="SM00360">
    <property type="entry name" value="RRM"/>
    <property type="match status" value="5"/>
</dbReference>
<protein>
    <recommendedName>
        <fullName evidence="4">RRM domain-containing protein</fullName>
    </recommendedName>
</protein>
<organism evidence="5 6">
    <name type="scientific">Leishmania enriettii</name>
    <dbReference type="NCBI Taxonomy" id="5663"/>
    <lineage>
        <taxon>Eukaryota</taxon>
        <taxon>Discoba</taxon>
        <taxon>Euglenozoa</taxon>
        <taxon>Kinetoplastea</taxon>
        <taxon>Metakinetoplastina</taxon>
        <taxon>Trypanosomatida</taxon>
        <taxon>Trypanosomatidae</taxon>
        <taxon>Leishmaniinae</taxon>
        <taxon>Leishmania</taxon>
    </lineage>
</organism>
<keyword evidence="6" id="KW-1185">Reference proteome</keyword>
<feature type="region of interest" description="Disordered" evidence="3">
    <location>
        <begin position="139"/>
        <end position="213"/>
    </location>
</feature>
<dbReference type="PANTHER" id="PTHR10352">
    <property type="entry name" value="EUKARYOTIC TRANSLATION INITIATION FACTOR 3 SUBUNIT G"/>
    <property type="match status" value="1"/>
</dbReference>
<dbReference type="GeneID" id="94174516"/>
<proteinExistence type="predicted"/>
<accession>A0A836KRI5</accession>
<dbReference type="KEGG" id="lenr:94174516"/>
<comment type="caution">
    <text evidence="5">The sequence shown here is derived from an EMBL/GenBank/DDBJ whole genome shotgun (WGS) entry which is preliminary data.</text>
</comment>
<feature type="domain" description="RRM" evidence="4">
    <location>
        <begin position="872"/>
        <end position="956"/>
    </location>
</feature>
<dbReference type="EMBL" id="JAFHKP010000010">
    <property type="protein sequence ID" value="KAG5484206.1"/>
    <property type="molecule type" value="Genomic_DNA"/>
</dbReference>
<dbReference type="Proteomes" id="UP000674179">
    <property type="component" value="Chromosome 10"/>
</dbReference>
<dbReference type="AlphaFoldDB" id="A0A836KRI5"/>
<dbReference type="SUPFAM" id="SSF54928">
    <property type="entry name" value="RNA-binding domain, RBD"/>
    <property type="match status" value="4"/>
</dbReference>
<evidence type="ECO:0000256" key="3">
    <source>
        <dbReference type="SAM" id="MobiDB-lite"/>
    </source>
</evidence>
<feature type="compositionally biased region" description="Basic and acidic residues" evidence="3">
    <location>
        <begin position="504"/>
        <end position="514"/>
    </location>
</feature>
<dbReference type="PROSITE" id="PS50102">
    <property type="entry name" value="RRM"/>
    <property type="match status" value="3"/>
</dbReference>
<dbReference type="CDD" id="cd12320">
    <property type="entry name" value="RRM6_RBM19_RRM5_MRD1"/>
    <property type="match status" value="1"/>
</dbReference>
<keyword evidence="1 2" id="KW-0694">RNA-binding</keyword>
<dbReference type="InterPro" id="IPR035979">
    <property type="entry name" value="RBD_domain_sf"/>
</dbReference>
<feature type="region of interest" description="Disordered" evidence="3">
    <location>
        <begin position="497"/>
        <end position="521"/>
    </location>
</feature>
<reference evidence="5 6" key="1">
    <citation type="submission" date="2021-02" db="EMBL/GenBank/DDBJ databases">
        <title>Leishmania (Mundinia) enrietti genome sequencing and assembly.</title>
        <authorList>
            <person name="Almutairi H."/>
            <person name="Gatherer D."/>
        </authorList>
    </citation>
    <scope>NUCLEOTIDE SEQUENCE [LARGE SCALE GENOMIC DNA]</scope>
    <source>
        <strain evidence="5">CUR178</strain>
    </source>
</reference>
<evidence type="ECO:0000256" key="1">
    <source>
        <dbReference type="ARBA" id="ARBA00022884"/>
    </source>
</evidence>
<feature type="domain" description="RRM" evidence="4">
    <location>
        <begin position="722"/>
        <end position="803"/>
    </location>
</feature>
<evidence type="ECO:0000256" key="2">
    <source>
        <dbReference type="PROSITE-ProRule" id="PRU00176"/>
    </source>
</evidence>
<gene>
    <name evidence="5" type="ORF">CUR178_07362</name>
</gene>
<dbReference type="RefSeq" id="XP_067695094.1">
    <property type="nucleotide sequence ID" value="XM_067839006.1"/>
</dbReference>
<sequence length="958" mass="103510">MSSAQQLTHSKLDMSRVRILNLPNDCTEEQLKQHLLRTAPRDAPLLEITDVQFIRRPATAMDRDHHHKQQKQRQGSSVGAAASKPSKMILRMAFVGFRTSAAGRFVAQYFNHSFFRSTRLKVELAKGLNEVGVTLNQLRKQQQQQQQERGNSNQKKGHMSVAGALDGAQASGLTPSARPGEQATTRKRARDSDHKDEEEDDGTGTTPADGLARRQREFVELRSKATEGPTWAAEVLRAPDTPLTATADDDAESTLAVGEEPPDHRRHPKVERISAKGRSASDEDVAEQERLALSRQQALGKVSDKDFLAALAGTPTQSAADMLKMPQQQDDASGDASVSEEGGEGDISATATNAQHSKNPKKDELDHDVTAATQEAQEEIARVSHRIRLGNIPYVATEEHLKQFAASLVGPVEAVHIPLTKDTRQSKGAAFVRFFSAEDAVRALQLCRGAILMGRLLRVSAAEEDPHSKRVMEREAALASAAAPQGVTGALSGARLAGSSQFKKQREADRRGRDGAGGQMTWNTMYMNSHAAVETMAKRLGVRSEDVVGVDAKGAAVRAAISEAYLASEVQQVLSDEGIAFDLLESATQNLLKSRSNTTILVKNLQLKGGTDAAELTKLFVRFGVLESSAFPSAGTFALFRYTHPQDARVAFRRLSYKLFRTAPLFLEWAPVGALLEDGEGGSAAVTAAADLGLAAGPSTDAGAKVDTSSSAAAAVANMMVYTLFLTNIPFQTTEDELHAFLLDACPRLARTPDTLIKRLVLQQEQGRAFLTVVNKSTLAYCVSKINGRTLAGRTLSCVVSKQTAQLQQQALVADTAATEQGTTGGCVGAKVDYDDDEADPTKAAVIARRRGSGAASNAASLSKVPPGSDPQKLIVKNLPFEATEKDVRELFSAFSEIRTVRVPRKSHTFSSHRENNHRGFAFVEFLSEAEAARALETLKATHLYGRHLVLQYAKLDG</sequence>
<dbReference type="Gene3D" id="3.30.70.330">
    <property type="match status" value="5"/>
</dbReference>
<dbReference type="OrthoDB" id="439639at2759"/>
<feature type="region of interest" description="Disordered" evidence="3">
    <location>
        <begin position="325"/>
        <end position="367"/>
    </location>
</feature>
<evidence type="ECO:0000259" key="4">
    <source>
        <dbReference type="PROSITE" id="PS50102"/>
    </source>
</evidence>
<dbReference type="Pfam" id="PF00076">
    <property type="entry name" value="RRM_1"/>
    <property type="match status" value="2"/>
</dbReference>
<feature type="region of interest" description="Disordered" evidence="3">
    <location>
        <begin position="60"/>
        <end position="83"/>
    </location>
</feature>
<dbReference type="GO" id="GO:0003723">
    <property type="term" value="F:RNA binding"/>
    <property type="evidence" value="ECO:0007669"/>
    <property type="project" value="UniProtKB-UniRule"/>
</dbReference>
<name>A0A836KRI5_LEIEN</name>